<sequence>MSCLQDAQPESTRKILAFSEAVLIDKKGGSYAVIAPKLEPGNFNKWKKRMLFYLAGMELYYLKCIKDGPFQPKNAEGAIKPKIQWTLDKRKVVVQDQCLKSIIISCLPDDIMESVISCEIAKATWNDLVHSFEGQPYPKKVLMALVDDELTVGKNHARNGEWIDITMRKVNILLFMDEDADWQNYLKYINVDRKYYLFTINNQFNISTLAEHMIVAGDENRPPMLDKSMYDSWQSQNGAIRPKKYVELTEQEQLQDDCDVQATNNILQGLPLDVYSLVNRCKMAKAI</sequence>
<comment type="caution">
    <text evidence="1">The sequence shown here is derived from an EMBL/GenBank/DDBJ whole genome shotgun (WGS) entry which is preliminary data.</text>
</comment>
<proteinExistence type="predicted"/>
<dbReference type="Proteomes" id="UP001151760">
    <property type="component" value="Unassembled WGS sequence"/>
</dbReference>
<evidence type="ECO:0000313" key="2">
    <source>
        <dbReference type="Proteomes" id="UP001151760"/>
    </source>
</evidence>
<protein>
    <submittedName>
        <fullName evidence="1">Uncharacterized protein</fullName>
    </submittedName>
</protein>
<accession>A0ABQ5D2T8</accession>
<keyword evidence="2" id="KW-1185">Reference proteome</keyword>
<gene>
    <name evidence="1" type="ORF">Tco_0923609</name>
</gene>
<evidence type="ECO:0000313" key="1">
    <source>
        <dbReference type="EMBL" id="GJT33190.1"/>
    </source>
</evidence>
<dbReference type="EMBL" id="BQNB010014857">
    <property type="protein sequence ID" value="GJT33190.1"/>
    <property type="molecule type" value="Genomic_DNA"/>
</dbReference>
<name>A0ABQ5D2T8_9ASTR</name>
<organism evidence="1 2">
    <name type="scientific">Tanacetum coccineum</name>
    <dbReference type="NCBI Taxonomy" id="301880"/>
    <lineage>
        <taxon>Eukaryota</taxon>
        <taxon>Viridiplantae</taxon>
        <taxon>Streptophyta</taxon>
        <taxon>Embryophyta</taxon>
        <taxon>Tracheophyta</taxon>
        <taxon>Spermatophyta</taxon>
        <taxon>Magnoliopsida</taxon>
        <taxon>eudicotyledons</taxon>
        <taxon>Gunneridae</taxon>
        <taxon>Pentapetalae</taxon>
        <taxon>asterids</taxon>
        <taxon>campanulids</taxon>
        <taxon>Asterales</taxon>
        <taxon>Asteraceae</taxon>
        <taxon>Asteroideae</taxon>
        <taxon>Anthemideae</taxon>
        <taxon>Anthemidinae</taxon>
        <taxon>Tanacetum</taxon>
    </lineage>
</organism>
<reference evidence="1" key="1">
    <citation type="journal article" date="2022" name="Int. J. Mol. Sci.">
        <title>Draft Genome of Tanacetum Coccineum: Genomic Comparison of Closely Related Tanacetum-Family Plants.</title>
        <authorList>
            <person name="Yamashiro T."/>
            <person name="Shiraishi A."/>
            <person name="Nakayama K."/>
            <person name="Satake H."/>
        </authorList>
    </citation>
    <scope>NUCLEOTIDE SEQUENCE</scope>
</reference>
<reference evidence="1" key="2">
    <citation type="submission" date="2022-01" db="EMBL/GenBank/DDBJ databases">
        <authorList>
            <person name="Yamashiro T."/>
            <person name="Shiraishi A."/>
            <person name="Satake H."/>
            <person name="Nakayama K."/>
        </authorList>
    </citation>
    <scope>NUCLEOTIDE SEQUENCE</scope>
</reference>